<feature type="transmembrane region" description="Helical" evidence="5">
    <location>
        <begin position="61"/>
        <end position="82"/>
    </location>
</feature>
<evidence type="ECO:0008006" key="8">
    <source>
        <dbReference type="Google" id="ProtNLM"/>
    </source>
</evidence>
<evidence type="ECO:0000313" key="7">
    <source>
        <dbReference type="Proteomes" id="UP000029273"/>
    </source>
</evidence>
<proteinExistence type="predicted"/>
<keyword evidence="3 5" id="KW-1133">Transmembrane helix</keyword>
<evidence type="ECO:0000256" key="4">
    <source>
        <dbReference type="ARBA" id="ARBA00023136"/>
    </source>
</evidence>
<feature type="transmembrane region" description="Helical" evidence="5">
    <location>
        <begin position="113"/>
        <end position="145"/>
    </location>
</feature>
<evidence type="ECO:0000256" key="5">
    <source>
        <dbReference type="SAM" id="Phobius"/>
    </source>
</evidence>
<dbReference type="Proteomes" id="UP000029273">
    <property type="component" value="Unassembled WGS sequence"/>
</dbReference>
<evidence type="ECO:0000313" key="6">
    <source>
        <dbReference type="EMBL" id="OBS08839.1"/>
    </source>
</evidence>
<dbReference type="AlphaFoldDB" id="A0A1A6C2R0"/>
<keyword evidence="2 5" id="KW-0812">Transmembrane</keyword>
<comment type="subcellular location">
    <subcellularLocation>
        <location evidence="1">Endomembrane system</location>
        <topology evidence="1">Multi-pass membrane protein</topology>
    </subcellularLocation>
</comment>
<dbReference type="EMBL" id="JQSG02000006">
    <property type="protein sequence ID" value="OBS08839.1"/>
    <property type="molecule type" value="Genomic_DNA"/>
</dbReference>
<dbReference type="PANTHER" id="PTHR12714:SF24">
    <property type="entry name" value="SLR1182 PROTEIN"/>
    <property type="match status" value="1"/>
</dbReference>
<dbReference type="Pfam" id="PF04191">
    <property type="entry name" value="PEMT"/>
    <property type="match status" value="1"/>
</dbReference>
<protein>
    <recommendedName>
        <fullName evidence="8">Isoprenylcysteine carboxyl methyltransferase</fullName>
    </recommendedName>
</protein>
<gene>
    <name evidence="6" type="ORF">Thpro_023089</name>
</gene>
<sequence>MIYWSISAVGVKPAIRKAGKDRWQRLSTHALLALGILTATLFIPTSQWFQAEHMYAEHSRAMGLVGLAMVMPGIGFAVWARIHLGRNWGMPMARKAEPELVTSGPYALTRHPIYTGILLAMLGTAISESVVWLILLMVFGTYFFFSARREEEFMVQQFPDQYPTYKQRTNMFLPYLL</sequence>
<keyword evidence="4 5" id="KW-0472">Membrane</keyword>
<dbReference type="PANTHER" id="PTHR12714">
    <property type="entry name" value="PROTEIN-S ISOPRENYLCYSTEINE O-METHYLTRANSFERASE"/>
    <property type="match status" value="1"/>
</dbReference>
<dbReference type="Gene3D" id="1.20.120.1630">
    <property type="match status" value="1"/>
</dbReference>
<feature type="transmembrane region" description="Helical" evidence="5">
    <location>
        <begin position="30"/>
        <end position="49"/>
    </location>
</feature>
<evidence type="ECO:0000256" key="2">
    <source>
        <dbReference type="ARBA" id="ARBA00022692"/>
    </source>
</evidence>
<keyword evidence="7" id="KW-1185">Reference proteome</keyword>
<evidence type="ECO:0000256" key="3">
    <source>
        <dbReference type="ARBA" id="ARBA00022989"/>
    </source>
</evidence>
<evidence type="ECO:0000256" key="1">
    <source>
        <dbReference type="ARBA" id="ARBA00004127"/>
    </source>
</evidence>
<dbReference type="GO" id="GO:0016740">
    <property type="term" value="F:transferase activity"/>
    <property type="evidence" value="ECO:0007669"/>
    <property type="project" value="UniProtKB-ARBA"/>
</dbReference>
<comment type="caution">
    <text evidence="6">The sequence shown here is derived from an EMBL/GenBank/DDBJ whole genome shotgun (WGS) entry which is preliminary data.</text>
</comment>
<organism evidence="6 7">
    <name type="scientific">Acidihalobacter prosperus</name>
    <dbReference type="NCBI Taxonomy" id="160660"/>
    <lineage>
        <taxon>Bacteria</taxon>
        <taxon>Pseudomonadati</taxon>
        <taxon>Pseudomonadota</taxon>
        <taxon>Gammaproteobacteria</taxon>
        <taxon>Chromatiales</taxon>
        <taxon>Ectothiorhodospiraceae</taxon>
        <taxon>Acidihalobacter</taxon>
    </lineage>
</organism>
<dbReference type="GO" id="GO:0012505">
    <property type="term" value="C:endomembrane system"/>
    <property type="evidence" value="ECO:0007669"/>
    <property type="project" value="UniProtKB-SubCell"/>
</dbReference>
<reference evidence="6 7" key="1">
    <citation type="journal article" date="2014" name="Genome Announc.">
        <title>Draft Genome Sequence of the Iron-Oxidizing, Acidophilic, and Halotolerant 'Thiobacillus prosperus' Type Strain DSM 5130.</title>
        <authorList>
            <person name="Ossandon F.J."/>
            <person name="Cardenas J.P."/>
            <person name="Corbett M."/>
            <person name="Quatrini R."/>
            <person name="Holmes D.S."/>
            <person name="Watkin E."/>
        </authorList>
    </citation>
    <scope>NUCLEOTIDE SEQUENCE [LARGE SCALE GENOMIC DNA]</scope>
    <source>
        <strain evidence="6 7">DSM 5130</strain>
    </source>
</reference>
<accession>A0A1A6C2R0</accession>
<dbReference type="InterPro" id="IPR007318">
    <property type="entry name" value="Phopholipid_MeTrfase"/>
</dbReference>
<name>A0A1A6C2R0_9GAMM</name>